<dbReference type="EMBL" id="CM035412">
    <property type="protein sequence ID" value="KAH7432581.1"/>
    <property type="molecule type" value="Genomic_DNA"/>
</dbReference>
<reference evidence="5" key="1">
    <citation type="submission" date="2021-08" db="EMBL/GenBank/DDBJ databases">
        <title>WGS assembly of Ceratopteris richardii.</title>
        <authorList>
            <person name="Marchant D.B."/>
            <person name="Chen G."/>
            <person name="Jenkins J."/>
            <person name="Shu S."/>
            <person name="Leebens-Mack J."/>
            <person name="Grimwood J."/>
            <person name="Schmutz J."/>
            <person name="Soltis P."/>
            <person name="Soltis D."/>
            <person name="Chen Z.-H."/>
        </authorList>
    </citation>
    <scope>NUCLEOTIDE SEQUENCE</scope>
    <source>
        <strain evidence="5">Whitten #5841</strain>
        <tissue evidence="5">Leaf</tissue>
    </source>
</reference>
<evidence type="ECO:0000256" key="1">
    <source>
        <dbReference type="ARBA" id="ARBA00022676"/>
    </source>
</evidence>
<sequence length="536" mass="60295">MAISRRKCFLAAVVSFLVIANLSYMFSPRLQAIYLSNDRQSELSFVHSNHEEEDEISDGVASLSSNSSNFRKPWPFLPSGIPWTHPSGVISSSCEGYFGNGFTKSAAIFPRNSSDSFRFDKKLHAIKSERIHKNSESPSLQCFYSETLRTSLCEGRKIVIHPGRIHMSAGGEALDSVVGRTDAQELPSFSPGAFEIIVPPVLASDWTISEQLLNFILPQGHINDHRLRSLFSNVRTINSNDVKCSQRVKSSTLLVIRYEYANLFHTATDWYSGYVASRVLSLPNRPDVVFVDGHCQSPMDDGWKALFGDVKYAKSFTDSVCFDHLIFTPLGYETALFKGLNTGIPCKGCEPSEIKKIEDDGKTARLREFGEMFKSAFGVVNKRVKKSINILFVRRESYLAHPRHSGKPETRLANEQELFDSMEKWAQSESLNFKRWGKKINILNGTLAHMKMKEQVQAVDDASVIVGVHGAGLTHILFARPGTIVLELTSPLFLRPHYAHISEWMGFKYHSIRMRETVANCEEVLQKLSTILDDLI</sequence>
<evidence type="ECO:0000256" key="2">
    <source>
        <dbReference type="ARBA" id="ARBA00022679"/>
    </source>
</evidence>
<dbReference type="AlphaFoldDB" id="A0A8T2U8K5"/>
<dbReference type="Pfam" id="PF04577">
    <property type="entry name" value="Glyco_transf_61"/>
    <property type="match status" value="1"/>
</dbReference>
<dbReference type="OMA" id="FIRREDY"/>
<evidence type="ECO:0000259" key="4">
    <source>
        <dbReference type="Pfam" id="PF04577"/>
    </source>
</evidence>
<keyword evidence="2" id="KW-0808">Transferase</keyword>
<dbReference type="GO" id="GO:0016763">
    <property type="term" value="F:pentosyltransferase activity"/>
    <property type="evidence" value="ECO:0007669"/>
    <property type="project" value="UniProtKB-ARBA"/>
</dbReference>
<accession>A0A8T2U8K5</accession>
<feature type="domain" description="Glycosyltransferase 61 catalytic" evidence="4">
    <location>
        <begin position="370"/>
        <end position="486"/>
    </location>
</feature>
<dbReference type="Proteomes" id="UP000825935">
    <property type="component" value="Chromosome 7"/>
</dbReference>
<dbReference type="InterPro" id="IPR049625">
    <property type="entry name" value="Glyco_transf_61_cat"/>
</dbReference>
<evidence type="ECO:0000313" key="6">
    <source>
        <dbReference type="Proteomes" id="UP000825935"/>
    </source>
</evidence>
<dbReference type="PANTHER" id="PTHR48437">
    <property type="entry name" value="INITIATOR BINDING DOMAIN-CONTAINING PROTEIN"/>
    <property type="match status" value="1"/>
</dbReference>
<gene>
    <name evidence="5" type="ORF">KP509_07G029000</name>
</gene>
<keyword evidence="1" id="KW-0328">Glycosyltransferase</keyword>
<comment type="caution">
    <text evidence="5">The sequence shown here is derived from an EMBL/GenBank/DDBJ whole genome shotgun (WGS) entry which is preliminary data.</text>
</comment>
<name>A0A8T2U8K5_CERRI</name>
<dbReference type="GO" id="GO:0005794">
    <property type="term" value="C:Golgi apparatus"/>
    <property type="evidence" value="ECO:0007669"/>
    <property type="project" value="UniProtKB-ARBA"/>
</dbReference>
<evidence type="ECO:0000313" key="5">
    <source>
        <dbReference type="EMBL" id="KAH7432581.1"/>
    </source>
</evidence>
<organism evidence="5 6">
    <name type="scientific">Ceratopteris richardii</name>
    <name type="common">Triangle waterfern</name>
    <dbReference type="NCBI Taxonomy" id="49495"/>
    <lineage>
        <taxon>Eukaryota</taxon>
        <taxon>Viridiplantae</taxon>
        <taxon>Streptophyta</taxon>
        <taxon>Embryophyta</taxon>
        <taxon>Tracheophyta</taxon>
        <taxon>Polypodiopsida</taxon>
        <taxon>Polypodiidae</taxon>
        <taxon>Polypodiales</taxon>
        <taxon>Pteridineae</taxon>
        <taxon>Pteridaceae</taxon>
        <taxon>Parkerioideae</taxon>
        <taxon>Ceratopteris</taxon>
    </lineage>
</organism>
<dbReference type="PANTHER" id="PTHR48437:SF1">
    <property type="entry name" value="INITIATOR BINDING DOMAIN-CONTAINING PROTEIN"/>
    <property type="match status" value="1"/>
</dbReference>
<evidence type="ECO:0000256" key="3">
    <source>
        <dbReference type="ARBA" id="ARBA00023180"/>
    </source>
</evidence>
<keyword evidence="6" id="KW-1185">Reference proteome</keyword>
<proteinExistence type="predicted"/>
<dbReference type="InterPro" id="IPR007657">
    <property type="entry name" value="Glycosyltransferase_61"/>
</dbReference>
<protein>
    <recommendedName>
        <fullName evidence="4">Glycosyltransferase 61 catalytic domain-containing protein</fullName>
    </recommendedName>
</protein>
<dbReference type="OrthoDB" id="529273at2759"/>
<keyword evidence="3" id="KW-0325">Glycoprotein</keyword>